<feature type="compositionally biased region" description="Acidic residues" evidence="1">
    <location>
        <begin position="134"/>
        <end position="145"/>
    </location>
</feature>
<sequence>MLNTLWTVLLLAGIGWGTLTGNARATGEALLEGAASGVSLCMTMFGVLALWSGILEIASTSGLMDAISRRMRPLLHWLFPRIPDGHPALAPIAANLTANLFGLGWAATPAGLAAMEALVQLEEERRSPGFRSENEEDNDTEDADETQIRTASDEMCTFVILNTSSLQLIPVTMIAYRSQYGSANPTAIVLPVILATSISTIAALIFCKVKAFLTNRREAPRIF</sequence>
<protein>
    <submittedName>
        <fullName evidence="4">Nucleoside recognition protein</fullName>
    </submittedName>
</protein>
<evidence type="ECO:0000313" key="5">
    <source>
        <dbReference type="Proteomes" id="UP001198182"/>
    </source>
</evidence>
<keyword evidence="2" id="KW-0472">Membrane</keyword>
<feature type="region of interest" description="Disordered" evidence="1">
    <location>
        <begin position="124"/>
        <end position="147"/>
    </location>
</feature>
<evidence type="ECO:0000256" key="2">
    <source>
        <dbReference type="SAM" id="Phobius"/>
    </source>
</evidence>
<evidence type="ECO:0000313" key="4">
    <source>
        <dbReference type="EMBL" id="MCC2231158.1"/>
    </source>
</evidence>
<name>A0AAE3JFA6_9FIRM</name>
<reference evidence="4" key="1">
    <citation type="submission" date="2021-10" db="EMBL/GenBank/DDBJ databases">
        <title>Anaerobic single-cell dispensing facilitates the cultivation of human gut bacteria.</title>
        <authorList>
            <person name="Afrizal A."/>
        </authorList>
    </citation>
    <scope>NUCLEOTIDE SEQUENCE</scope>
    <source>
        <strain evidence="4">CLA-AA-H215</strain>
    </source>
</reference>
<gene>
    <name evidence="4" type="ORF">LKD81_09160</name>
</gene>
<organism evidence="4 5">
    <name type="scientific">Hominifimenecus microfluidus</name>
    <dbReference type="NCBI Taxonomy" id="2885348"/>
    <lineage>
        <taxon>Bacteria</taxon>
        <taxon>Bacillati</taxon>
        <taxon>Bacillota</taxon>
        <taxon>Clostridia</taxon>
        <taxon>Lachnospirales</taxon>
        <taxon>Lachnospiraceae</taxon>
        <taxon>Hominifimenecus</taxon>
    </lineage>
</organism>
<accession>A0AAE3JFA6</accession>
<feature type="domain" description="Nucleoside transporter/FeoB GTPase Gate" evidence="3">
    <location>
        <begin position="43"/>
        <end position="173"/>
    </location>
</feature>
<evidence type="ECO:0000259" key="3">
    <source>
        <dbReference type="Pfam" id="PF07670"/>
    </source>
</evidence>
<feature type="transmembrane region" description="Helical" evidence="2">
    <location>
        <begin position="188"/>
        <end position="207"/>
    </location>
</feature>
<dbReference type="EMBL" id="JAJEQR010000023">
    <property type="protein sequence ID" value="MCC2231158.1"/>
    <property type="molecule type" value="Genomic_DNA"/>
</dbReference>
<keyword evidence="2" id="KW-1133">Transmembrane helix</keyword>
<comment type="caution">
    <text evidence="4">The sequence shown here is derived from an EMBL/GenBank/DDBJ whole genome shotgun (WGS) entry which is preliminary data.</text>
</comment>
<dbReference type="Proteomes" id="UP001198182">
    <property type="component" value="Unassembled WGS sequence"/>
</dbReference>
<dbReference type="RefSeq" id="WP_308453681.1">
    <property type="nucleotide sequence ID" value="NZ_JAJEQR010000023.1"/>
</dbReference>
<feature type="transmembrane region" description="Helical" evidence="2">
    <location>
        <begin position="35"/>
        <end position="63"/>
    </location>
</feature>
<feature type="transmembrane region" description="Helical" evidence="2">
    <location>
        <begin position="155"/>
        <end position="176"/>
    </location>
</feature>
<keyword evidence="5" id="KW-1185">Reference proteome</keyword>
<dbReference type="AlphaFoldDB" id="A0AAE3JFA6"/>
<dbReference type="InterPro" id="IPR011642">
    <property type="entry name" value="Gate_dom"/>
</dbReference>
<keyword evidence="2" id="KW-0812">Transmembrane</keyword>
<dbReference type="Pfam" id="PF07670">
    <property type="entry name" value="Gate"/>
    <property type="match status" value="1"/>
</dbReference>
<evidence type="ECO:0000256" key="1">
    <source>
        <dbReference type="SAM" id="MobiDB-lite"/>
    </source>
</evidence>
<proteinExistence type="predicted"/>